<comment type="caution">
    <text evidence="2">The sequence shown here is derived from an EMBL/GenBank/DDBJ whole genome shotgun (WGS) entry which is preliminary data.</text>
</comment>
<organism evidence="2 3">
    <name type="scientific">Kineococcus endophyticus</name>
    <dbReference type="NCBI Taxonomy" id="1181883"/>
    <lineage>
        <taxon>Bacteria</taxon>
        <taxon>Bacillati</taxon>
        <taxon>Actinomycetota</taxon>
        <taxon>Actinomycetes</taxon>
        <taxon>Kineosporiales</taxon>
        <taxon>Kineosporiaceae</taxon>
        <taxon>Kineococcus</taxon>
    </lineage>
</organism>
<evidence type="ECO:0000313" key="3">
    <source>
        <dbReference type="Proteomes" id="UP001555826"/>
    </source>
</evidence>
<keyword evidence="3" id="KW-1185">Reference proteome</keyword>
<dbReference type="Proteomes" id="UP001555826">
    <property type="component" value="Unassembled WGS sequence"/>
</dbReference>
<sequence length="62" mass="6865">MTALVVLCLLVAIAVAAPLFGADTRWPGSGTRADRPSRGKRYRRSWDSAIAEARRDEFDRTS</sequence>
<name>A0ABV3P3S6_9ACTN</name>
<proteinExistence type="predicted"/>
<gene>
    <name evidence="2" type="ORF">AB1207_05925</name>
</gene>
<feature type="region of interest" description="Disordered" evidence="1">
    <location>
        <begin position="22"/>
        <end position="43"/>
    </location>
</feature>
<reference evidence="2 3" key="1">
    <citation type="submission" date="2024-07" db="EMBL/GenBank/DDBJ databases">
        <authorList>
            <person name="Thanompreechachai J."/>
            <person name="Duangmal K."/>
        </authorList>
    </citation>
    <scope>NUCLEOTIDE SEQUENCE [LARGE SCALE GENOMIC DNA]</scope>
    <source>
        <strain evidence="2 3">KCTC 19886</strain>
    </source>
</reference>
<evidence type="ECO:0000256" key="1">
    <source>
        <dbReference type="SAM" id="MobiDB-lite"/>
    </source>
</evidence>
<dbReference type="EMBL" id="JBFNQN010000003">
    <property type="protein sequence ID" value="MEW9264275.1"/>
    <property type="molecule type" value="Genomic_DNA"/>
</dbReference>
<dbReference type="RefSeq" id="WP_367636896.1">
    <property type="nucleotide sequence ID" value="NZ_JBFNQN010000003.1"/>
</dbReference>
<accession>A0ABV3P3S6</accession>
<protein>
    <submittedName>
        <fullName evidence="2">Uncharacterized protein</fullName>
    </submittedName>
</protein>
<evidence type="ECO:0000313" key="2">
    <source>
        <dbReference type="EMBL" id="MEW9264275.1"/>
    </source>
</evidence>